<keyword evidence="2" id="KW-1185">Reference proteome</keyword>
<dbReference type="AlphaFoldDB" id="A0A2H3JTT3"/>
<protein>
    <submittedName>
        <fullName evidence="1">Uncharacterized protein</fullName>
    </submittedName>
</protein>
<proteinExistence type="predicted"/>
<gene>
    <name evidence="1" type="ORF">WOLCODRAFT_152335</name>
</gene>
<organism evidence="1 2">
    <name type="scientific">Wolfiporia cocos (strain MD-104)</name>
    <name type="common">Brown rot fungus</name>
    <dbReference type="NCBI Taxonomy" id="742152"/>
    <lineage>
        <taxon>Eukaryota</taxon>
        <taxon>Fungi</taxon>
        <taxon>Dikarya</taxon>
        <taxon>Basidiomycota</taxon>
        <taxon>Agaricomycotina</taxon>
        <taxon>Agaricomycetes</taxon>
        <taxon>Polyporales</taxon>
        <taxon>Phaeolaceae</taxon>
        <taxon>Wolfiporia</taxon>
    </lineage>
</organism>
<evidence type="ECO:0000313" key="1">
    <source>
        <dbReference type="EMBL" id="PCH42309.1"/>
    </source>
</evidence>
<evidence type="ECO:0000313" key="2">
    <source>
        <dbReference type="Proteomes" id="UP000218811"/>
    </source>
</evidence>
<dbReference type="Proteomes" id="UP000218811">
    <property type="component" value="Unassembled WGS sequence"/>
</dbReference>
<name>A0A2H3JTT3_WOLCO</name>
<reference evidence="1 2" key="1">
    <citation type="journal article" date="2012" name="Science">
        <title>The Paleozoic origin of enzymatic lignin decomposition reconstructed from 31 fungal genomes.</title>
        <authorList>
            <person name="Floudas D."/>
            <person name="Binder M."/>
            <person name="Riley R."/>
            <person name="Barry K."/>
            <person name="Blanchette R.A."/>
            <person name="Henrissat B."/>
            <person name="Martinez A.T."/>
            <person name="Otillar R."/>
            <person name="Spatafora J.W."/>
            <person name="Yadav J.S."/>
            <person name="Aerts A."/>
            <person name="Benoit I."/>
            <person name="Boyd A."/>
            <person name="Carlson A."/>
            <person name="Copeland A."/>
            <person name="Coutinho P.M."/>
            <person name="de Vries R.P."/>
            <person name="Ferreira P."/>
            <person name="Findley K."/>
            <person name="Foster B."/>
            <person name="Gaskell J."/>
            <person name="Glotzer D."/>
            <person name="Gorecki P."/>
            <person name="Heitman J."/>
            <person name="Hesse C."/>
            <person name="Hori C."/>
            <person name="Igarashi K."/>
            <person name="Jurgens J.A."/>
            <person name="Kallen N."/>
            <person name="Kersten P."/>
            <person name="Kohler A."/>
            <person name="Kuees U."/>
            <person name="Kumar T.K.A."/>
            <person name="Kuo A."/>
            <person name="LaButti K."/>
            <person name="Larrondo L.F."/>
            <person name="Lindquist E."/>
            <person name="Ling A."/>
            <person name="Lombard V."/>
            <person name="Lucas S."/>
            <person name="Lundell T."/>
            <person name="Martin R."/>
            <person name="McLaughlin D.J."/>
            <person name="Morgenstern I."/>
            <person name="Morin E."/>
            <person name="Murat C."/>
            <person name="Nagy L.G."/>
            <person name="Nolan M."/>
            <person name="Ohm R.A."/>
            <person name="Patyshakuliyeva A."/>
            <person name="Rokas A."/>
            <person name="Ruiz-Duenas F.J."/>
            <person name="Sabat G."/>
            <person name="Salamov A."/>
            <person name="Samejima M."/>
            <person name="Schmutz J."/>
            <person name="Slot J.C."/>
            <person name="St John F."/>
            <person name="Stenlid J."/>
            <person name="Sun H."/>
            <person name="Sun S."/>
            <person name="Syed K."/>
            <person name="Tsang A."/>
            <person name="Wiebenga A."/>
            <person name="Young D."/>
            <person name="Pisabarro A."/>
            <person name="Eastwood D.C."/>
            <person name="Martin F."/>
            <person name="Cullen D."/>
            <person name="Grigoriev I.V."/>
            <person name="Hibbett D.S."/>
        </authorList>
    </citation>
    <scope>NUCLEOTIDE SEQUENCE [LARGE SCALE GENOMIC DNA]</scope>
    <source>
        <strain evidence="1 2">MD-104</strain>
    </source>
</reference>
<accession>A0A2H3JTT3</accession>
<dbReference type="EMBL" id="KB468124">
    <property type="protein sequence ID" value="PCH42309.1"/>
    <property type="molecule type" value="Genomic_DNA"/>
</dbReference>
<sequence length="167" mass="19209">MIEEQQMFFYAGGGLVDTKFIPSSITLSCIPGGLYPNIDQLFHFGYRLVFAQLSLPVGGYSELELQCVACFLADDGKLEYALDCITHSLPIMLEFKRSMWATGAPGHMEEIAAEYAQHPKCANNEKIRLVRQKMGLTRDKQWGPYGEDRRLLRLVSQYRRRENRRRL</sequence>